<keyword evidence="5" id="KW-0472">Membrane</keyword>
<proteinExistence type="predicted"/>
<dbReference type="InterPro" id="IPR004358">
    <property type="entry name" value="Sig_transdc_His_kin-like_C"/>
</dbReference>
<dbReference type="PRINTS" id="PR00344">
    <property type="entry name" value="BCTRLSENSOR"/>
</dbReference>
<dbReference type="InterPro" id="IPR036890">
    <property type="entry name" value="HATPase_C_sf"/>
</dbReference>
<keyword evidence="4" id="KW-0418">Kinase</keyword>
<dbReference type="EC" id="2.7.13.3" evidence="2"/>
<dbReference type="InterPro" id="IPR050351">
    <property type="entry name" value="BphY/WalK/GraS-like"/>
</dbReference>
<dbReference type="Pfam" id="PF02518">
    <property type="entry name" value="HATPase_c"/>
    <property type="match status" value="1"/>
</dbReference>
<keyword evidence="8" id="KW-1185">Reference proteome</keyword>
<dbReference type="Proteomes" id="UP000297149">
    <property type="component" value="Chromosome"/>
</dbReference>
<evidence type="ECO:0000256" key="3">
    <source>
        <dbReference type="ARBA" id="ARBA00022679"/>
    </source>
</evidence>
<gene>
    <name evidence="7" type="ORF">E7747_06440</name>
</gene>
<dbReference type="GO" id="GO:0030295">
    <property type="term" value="F:protein kinase activator activity"/>
    <property type="evidence" value="ECO:0007669"/>
    <property type="project" value="TreeGrafter"/>
</dbReference>
<accession>A0A4P7W2C7</accession>
<evidence type="ECO:0000256" key="2">
    <source>
        <dbReference type="ARBA" id="ARBA00012438"/>
    </source>
</evidence>
<protein>
    <recommendedName>
        <fullName evidence="2">histidine kinase</fullName>
        <ecNumber evidence="2">2.7.13.3</ecNumber>
    </recommendedName>
</protein>
<evidence type="ECO:0000256" key="5">
    <source>
        <dbReference type="SAM" id="Phobius"/>
    </source>
</evidence>
<comment type="catalytic activity">
    <reaction evidence="1">
        <text>ATP + protein L-histidine = ADP + protein N-phospho-L-histidine.</text>
        <dbReference type="EC" id="2.7.13.3"/>
    </reaction>
</comment>
<reference evidence="8" key="1">
    <citation type="submission" date="2019-02" db="EMBL/GenBank/DDBJ databases">
        <title>Isolation and identification of novel species under the genus Muribaculum.</title>
        <authorList>
            <person name="Miyake S."/>
            <person name="Ding Y."/>
            <person name="Low A."/>
            <person name="Soh M."/>
            <person name="Seedorf H."/>
        </authorList>
    </citation>
    <scope>NUCLEOTIDE SEQUENCE [LARGE SCALE GENOMIC DNA]</scope>
    <source>
        <strain evidence="8">H5</strain>
    </source>
</reference>
<keyword evidence="3" id="KW-0808">Transferase</keyword>
<sequence>MTTAQTAILTITAILLIAWGAYTAYRYITRTHRQLRMLLEAIESADTSLRFPANSDSEVNATLNRIAQSLSALRIRISETEKYYESITGAVATGVIVITPTGHIILAKPAALSLLGRQALTRLSALSDSWSELTRLLDGLPTGLNATVRNLAVKTSAFTRHDGLRLLIVTLDDITRQLEDTSVETWSEMSRVLTHEIMNGIAPVVSIAETLRMRYEGDNDYMTRGLDVISSSTRGLKDFVGNYRRISSLPLPEKSLFDIRPLIEDCISLARAGFSAPTDLYPDTIAPVSPHNPDFIVSLPSVSLTLFADRGQLRQVIVNLIKNAAEAGAALIAIRASIADTSIRIEIENDGHPIPSDIAPRIFTPFFTTRPQGSGIGLSLSRRLVMANGGSLSLSSAPAATPTRFCLTLPAKQS</sequence>
<feature type="transmembrane region" description="Helical" evidence="5">
    <location>
        <begin position="6"/>
        <end position="28"/>
    </location>
</feature>
<dbReference type="AlphaFoldDB" id="A0A4P7W2C7"/>
<feature type="domain" description="Histidine kinase" evidence="6">
    <location>
        <begin position="192"/>
        <end position="413"/>
    </location>
</feature>
<evidence type="ECO:0000259" key="6">
    <source>
        <dbReference type="PROSITE" id="PS50109"/>
    </source>
</evidence>
<dbReference type="GO" id="GO:0007234">
    <property type="term" value="P:osmosensory signaling via phosphorelay pathway"/>
    <property type="evidence" value="ECO:0007669"/>
    <property type="project" value="TreeGrafter"/>
</dbReference>
<dbReference type="InterPro" id="IPR005467">
    <property type="entry name" value="His_kinase_dom"/>
</dbReference>
<dbReference type="PANTHER" id="PTHR42878:SF14">
    <property type="entry name" value="OSMOLARITY TWO-COMPONENT SYSTEM PROTEIN SSK1"/>
    <property type="match status" value="1"/>
</dbReference>
<evidence type="ECO:0000256" key="1">
    <source>
        <dbReference type="ARBA" id="ARBA00000085"/>
    </source>
</evidence>
<dbReference type="RefSeq" id="WP_136414847.1">
    <property type="nucleotide sequence ID" value="NZ_CP039396.1"/>
</dbReference>
<organism evidence="7 8">
    <name type="scientific">Duncaniella dubosii</name>
    <dbReference type="NCBI Taxonomy" id="2518971"/>
    <lineage>
        <taxon>Bacteria</taxon>
        <taxon>Pseudomonadati</taxon>
        <taxon>Bacteroidota</taxon>
        <taxon>Bacteroidia</taxon>
        <taxon>Bacteroidales</taxon>
        <taxon>Muribaculaceae</taxon>
        <taxon>Duncaniella</taxon>
    </lineage>
</organism>
<dbReference type="EMBL" id="CP039396">
    <property type="protein sequence ID" value="QCD41952.1"/>
    <property type="molecule type" value="Genomic_DNA"/>
</dbReference>
<dbReference type="PROSITE" id="PS50109">
    <property type="entry name" value="HIS_KIN"/>
    <property type="match status" value="1"/>
</dbReference>
<keyword evidence="5" id="KW-0812">Transmembrane</keyword>
<keyword evidence="5" id="KW-1133">Transmembrane helix</keyword>
<evidence type="ECO:0000256" key="4">
    <source>
        <dbReference type="ARBA" id="ARBA00022777"/>
    </source>
</evidence>
<dbReference type="KEGG" id="ddb:E7747_06440"/>
<evidence type="ECO:0000313" key="7">
    <source>
        <dbReference type="EMBL" id="QCD41952.1"/>
    </source>
</evidence>
<dbReference type="PANTHER" id="PTHR42878">
    <property type="entry name" value="TWO-COMPONENT HISTIDINE KINASE"/>
    <property type="match status" value="1"/>
</dbReference>
<dbReference type="GO" id="GO:0004673">
    <property type="term" value="F:protein histidine kinase activity"/>
    <property type="evidence" value="ECO:0007669"/>
    <property type="project" value="UniProtKB-EC"/>
</dbReference>
<dbReference type="InterPro" id="IPR003594">
    <property type="entry name" value="HATPase_dom"/>
</dbReference>
<name>A0A4P7W2C7_9BACT</name>
<dbReference type="Gene3D" id="3.30.565.10">
    <property type="entry name" value="Histidine kinase-like ATPase, C-terminal domain"/>
    <property type="match status" value="1"/>
</dbReference>
<evidence type="ECO:0000313" key="8">
    <source>
        <dbReference type="Proteomes" id="UP000297149"/>
    </source>
</evidence>
<dbReference type="SMART" id="SM00387">
    <property type="entry name" value="HATPase_c"/>
    <property type="match status" value="1"/>
</dbReference>
<dbReference type="SUPFAM" id="SSF55874">
    <property type="entry name" value="ATPase domain of HSP90 chaperone/DNA topoisomerase II/histidine kinase"/>
    <property type="match status" value="1"/>
</dbReference>
<dbReference type="GO" id="GO:0000156">
    <property type="term" value="F:phosphorelay response regulator activity"/>
    <property type="evidence" value="ECO:0007669"/>
    <property type="project" value="TreeGrafter"/>
</dbReference>